<feature type="compositionally biased region" description="Polar residues" evidence="1">
    <location>
        <begin position="134"/>
        <end position="147"/>
    </location>
</feature>
<dbReference type="EMBL" id="HBGD01003327">
    <property type="protein sequence ID" value="CAD9079517.1"/>
    <property type="molecule type" value="Transcribed_RNA"/>
</dbReference>
<proteinExistence type="predicted"/>
<sequence length="344" mass="38217">MSSPQQLESDSRCPPVHSKKRKRAHSDAQGRNAPTQNSPFRENLPSRQLESAAATRVPSDPFLKTCAYSLPSCSSCQNEDALQKWHADAERQNQMMTPGCQEERMPLRGFEQFPPVEESRINSSTTRTRESSSGQNNGDLQISEPSESDFSANECLLELTENEPCEQMTVVNNQHCKQSVLPNARGEALFETQGNSSTMASGTVIHSSPTSTLCRSCSTQTDEHHHHCTAGHYLFRSATSQHPFGSWVHDSHCASTNNGMQDSLEDASSLQSATSDPEEEEMTFELGETTLEILHSDTVLDHPPPPQQQQENEPTNDVAMLNKIWRRFHSVPDEMSECRSAVVS</sequence>
<name>A0A7S1KP32_9EUKA</name>
<protein>
    <submittedName>
        <fullName evidence="2">Uncharacterized protein</fullName>
    </submittedName>
</protein>
<feature type="region of interest" description="Disordered" evidence="1">
    <location>
        <begin position="1"/>
        <end position="58"/>
    </location>
</feature>
<feature type="compositionally biased region" description="Polar residues" evidence="1">
    <location>
        <begin position="32"/>
        <end position="49"/>
    </location>
</feature>
<feature type="region of interest" description="Disordered" evidence="1">
    <location>
        <begin position="258"/>
        <end position="282"/>
    </location>
</feature>
<evidence type="ECO:0000313" key="2">
    <source>
        <dbReference type="EMBL" id="CAD9079517.1"/>
    </source>
</evidence>
<feature type="region of interest" description="Disordered" evidence="1">
    <location>
        <begin position="297"/>
        <end position="317"/>
    </location>
</feature>
<accession>A0A7S1KP32</accession>
<dbReference type="AlphaFoldDB" id="A0A7S1KP32"/>
<feature type="compositionally biased region" description="Polar residues" evidence="1">
    <location>
        <begin position="258"/>
        <end position="275"/>
    </location>
</feature>
<evidence type="ECO:0000256" key="1">
    <source>
        <dbReference type="SAM" id="MobiDB-lite"/>
    </source>
</evidence>
<feature type="region of interest" description="Disordered" evidence="1">
    <location>
        <begin position="112"/>
        <end position="147"/>
    </location>
</feature>
<gene>
    <name evidence="2" type="ORF">PCOS0759_LOCUS2751</name>
</gene>
<reference evidence="2" key="1">
    <citation type="submission" date="2021-01" db="EMBL/GenBank/DDBJ databases">
        <authorList>
            <person name="Corre E."/>
            <person name="Pelletier E."/>
            <person name="Niang G."/>
            <person name="Scheremetjew M."/>
            <person name="Finn R."/>
            <person name="Kale V."/>
            <person name="Holt S."/>
            <person name="Cochrane G."/>
            <person name="Meng A."/>
            <person name="Brown T."/>
            <person name="Cohen L."/>
        </authorList>
    </citation>
    <scope>NUCLEOTIDE SEQUENCE</scope>
    <source>
        <strain evidence="2">WS</strain>
    </source>
</reference>
<organism evidence="2">
    <name type="scientific">Percolomonas cosmopolitus</name>
    <dbReference type="NCBI Taxonomy" id="63605"/>
    <lineage>
        <taxon>Eukaryota</taxon>
        <taxon>Discoba</taxon>
        <taxon>Heterolobosea</taxon>
        <taxon>Tetramitia</taxon>
        <taxon>Eutetramitia</taxon>
        <taxon>Percolomonadidae</taxon>
        <taxon>Percolomonas</taxon>
    </lineage>
</organism>